<keyword evidence="6" id="KW-1185">Reference proteome</keyword>
<sequence>MTALARTIALVLATVPGLALAETDVFMVEGRPVSFIERFGAGSGLRAAEDPLLAQGAEVALVTRASQDELRAALAGFMSDIDEATDRVAVVLSGRFVHSATETYLLAPESDISDFAGAVTEGLALSAVTGLLAEYPGRAVLMLGTLDGAQVEGMRSGIGETDWPQGVTVISGRAQDVAELASDHLPRPGRALLPEARRAGLSVAGYAPEGFVFLPERGAQAPAPSREPQDTQPSADDRLWQSVSDRDEITAYRDYLAAFPQGRHASEARSRIAAIEADPFRDARRAEESLGLSREARREVQRDLELLGFDPRGIDGIFGQGTRAAIRRWQEASGQDVTSYLDGPQVARLGAEASRRAAELQEEAQRRQAELEREDRAYWQRTGEGGGPGELRAYLERYPDGLYADIARDRLDRFEAEARERAESRDREAWQAAQNGNTVASYRDYLATFPQGAFAGQAQARIAELGRSTEDRQARAQVEAEEARLGLNRGARRIAEDRLRVLQFNPGKVDGKFDKRTRSAIRRYQETRQLRVTGYLDQQTVVRLLAESLIR</sequence>
<name>A0ABW3ZIC9_9RHOB</name>
<evidence type="ECO:0000256" key="1">
    <source>
        <dbReference type="SAM" id="Coils"/>
    </source>
</evidence>
<dbReference type="SUPFAM" id="SSF47090">
    <property type="entry name" value="PGBD-like"/>
    <property type="match status" value="2"/>
</dbReference>
<evidence type="ECO:0000259" key="4">
    <source>
        <dbReference type="Pfam" id="PF01471"/>
    </source>
</evidence>
<evidence type="ECO:0000256" key="2">
    <source>
        <dbReference type="SAM" id="MobiDB-lite"/>
    </source>
</evidence>
<dbReference type="Pfam" id="PF01471">
    <property type="entry name" value="PG_binding_1"/>
    <property type="match status" value="2"/>
</dbReference>
<evidence type="ECO:0000313" key="5">
    <source>
        <dbReference type="EMBL" id="MFD1342811.1"/>
    </source>
</evidence>
<dbReference type="RefSeq" id="WP_386803210.1">
    <property type="nucleotide sequence ID" value="NZ_JBHTMU010000015.1"/>
</dbReference>
<accession>A0ABW3ZIC9</accession>
<evidence type="ECO:0000313" key="6">
    <source>
        <dbReference type="Proteomes" id="UP001597135"/>
    </source>
</evidence>
<feature type="chain" id="PRO_5046479612" evidence="3">
    <location>
        <begin position="22"/>
        <end position="551"/>
    </location>
</feature>
<feature type="domain" description="Peptidoglycan binding-like" evidence="4">
    <location>
        <begin position="294"/>
        <end position="347"/>
    </location>
</feature>
<feature type="signal peptide" evidence="3">
    <location>
        <begin position="1"/>
        <end position="21"/>
    </location>
</feature>
<dbReference type="InterPro" id="IPR002477">
    <property type="entry name" value="Peptidoglycan-bd-like"/>
</dbReference>
<dbReference type="InterPro" id="IPR036365">
    <property type="entry name" value="PGBD-like_sf"/>
</dbReference>
<feature type="region of interest" description="Disordered" evidence="2">
    <location>
        <begin position="219"/>
        <end position="239"/>
    </location>
</feature>
<evidence type="ECO:0000256" key="3">
    <source>
        <dbReference type="SAM" id="SignalP"/>
    </source>
</evidence>
<gene>
    <name evidence="5" type="ORF">ACFQ4E_10305</name>
</gene>
<feature type="coiled-coil region" evidence="1">
    <location>
        <begin position="350"/>
        <end position="377"/>
    </location>
</feature>
<keyword evidence="3" id="KW-0732">Signal</keyword>
<proteinExistence type="predicted"/>
<keyword evidence="1" id="KW-0175">Coiled coil</keyword>
<dbReference type="Gene3D" id="1.10.101.10">
    <property type="entry name" value="PGBD-like superfamily/PGBD"/>
    <property type="match status" value="2"/>
</dbReference>
<protein>
    <submittedName>
        <fullName evidence="5">Peptidoglycan-binding protein</fullName>
    </submittedName>
</protein>
<feature type="domain" description="Peptidoglycan binding-like" evidence="4">
    <location>
        <begin position="491"/>
        <end position="544"/>
    </location>
</feature>
<dbReference type="Proteomes" id="UP001597135">
    <property type="component" value="Unassembled WGS sequence"/>
</dbReference>
<comment type="caution">
    <text evidence="5">The sequence shown here is derived from an EMBL/GenBank/DDBJ whole genome shotgun (WGS) entry which is preliminary data.</text>
</comment>
<organism evidence="5 6">
    <name type="scientific">Litorisediminicola beolgyonensis</name>
    <dbReference type="NCBI Taxonomy" id="1173614"/>
    <lineage>
        <taxon>Bacteria</taxon>
        <taxon>Pseudomonadati</taxon>
        <taxon>Pseudomonadota</taxon>
        <taxon>Alphaproteobacteria</taxon>
        <taxon>Rhodobacterales</taxon>
        <taxon>Paracoccaceae</taxon>
        <taxon>Litorisediminicola</taxon>
    </lineage>
</organism>
<dbReference type="InterPro" id="IPR036366">
    <property type="entry name" value="PGBDSf"/>
</dbReference>
<reference evidence="6" key="1">
    <citation type="journal article" date="2019" name="Int. J. Syst. Evol. Microbiol.">
        <title>The Global Catalogue of Microorganisms (GCM) 10K type strain sequencing project: providing services to taxonomists for standard genome sequencing and annotation.</title>
        <authorList>
            <consortium name="The Broad Institute Genomics Platform"/>
            <consortium name="The Broad Institute Genome Sequencing Center for Infectious Disease"/>
            <person name="Wu L."/>
            <person name="Ma J."/>
        </authorList>
    </citation>
    <scope>NUCLEOTIDE SEQUENCE [LARGE SCALE GENOMIC DNA]</scope>
    <source>
        <strain evidence="6">CCUG 62953</strain>
    </source>
</reference>
<dbReference type="EMBL" id="JBHTMU010000015">
    <property type="protein sequence ID" value="MFD1342811.1"/>
    <property type="molecule type" value="Genomic_DNA"/>
</dbReference>